<name>A0A0N5A2N0_PARTI</name>
<evidence type="ECO:0000259" key="9">
    <source>
        <dbReference type="Pfam" id="PF01529"/>
    </source>
</evidence>
<evidence type="ECO:0000313" key="11">
    <source>
        <dbReference type="WBParaSite" id="PTRK_0001589100.1"/>
    </source>
</evidence>
<organism evidence="10 11">
    <name type="scientific">Parastrongyloides trichosuri</name>
    <name type="common">Possum-specific nematode worm</name>
    <dbReference type="NCBI Taxonomy" id="131310"/>
    <lineage>
        <taxon>Eukaryota</taxon>
        <taxon>Metazoa</taxon>
        <taxon>Ecdysozoa</taxon>
        <taxon>Nematoda</taxon>
        <taxon>Chromadorea</taxon>
        <taxon>Rhabditida</taxon>
        <taxon>Tylenchina</taxon>
        <taxon>Panagrolaimomorpha</taxon>
        <taxon>Strongyloidoidea</taxon>
        <taxon>Strongyloididae</taxon>
        <taxon>Parastrongyloides</taxon>
    </lineage>
</organism>
<keyword evidence="7" id="KW-0808">Transferase</keyword>
<comment type="catalytic activity">
    <reaction evidence="6">
        <text>L-cysteinyl-[protein] + hexadecanoyl-CoA = S-hexadecanoyl-L-cysteinyl-[protein] + CoA</text>
        <dbReference type="Rhea" id="RHEA:36683"/>
        <dbReference type="Rhea" id="RHEA-COMP:10131"/>
        <dbReference type="Rhea" id="RHEA-COMP:11032"/>
        <dbReference type="ChEBI" id="CHEBI:29950"/>
        <dbReference type="ChEBI" id="CHEBI:57287"/>
        <dbReference type="ChEBI" id="CHEBI:57379"/>
        <dbReference type="ChEBI" id="CHEBI:74151"/>
        <dbReference type="EC" id="2.3.1.225"/>
    </reaction>
    <physiologicalReaction direction="left-to-right" evidence="6">
        <dbReference type="Rhea" id="RHEA:36684"/>
    </physiologicalReaction>
</comment>
<feature type="compositionally biased region" description="Low complexity" evidence="8">
    <location>
        <begin position="371"/>
        <end position="384"/>
    </location>
</feature>
<feature type="region of interest" description="Disordered" evidence="8">
    <location>
        <begin position="364"/>
        <end position="424"/>
    </location>
</feature>
<feature type="transmembrane region" description="Helical" evidence="7">
    <location>
        <begin position="42"/>
        <end position="63"/>
    </location>
</feature>
<evidence type="ECO:0000256" key="2">
    <source>
        <dbReference type="ARBA" id="ARBA00022692"/>
    </source>
</evidence>
<dbReference type="PANTHER" id="PTHR12349:SF2">
    <property type="entry name" value="PALMITOYLTRANSFERASE ZDHHC8"/>
    <property type="match status" value="1"/>
</dbReference>
<reference evidence="11" key="1">
    <citation type="submission" date="2017-02" db="UniProtKB">
        <authorList>
            <consortium name="WormBaseParasite"/>
        </authorList>
    </citation>
    <scope>IDENTIFICATION</scope>
</reference>
<dbReference type="WBParaSite" id="PTRK_0001589100.1">
    <property type="protein sequence ID" value="PTRK_0001589100.1"/>
    <property type="gene ID" value="PTRK_0001589100"/>
</dbReference>
<sequence>MTKLCKAFYNWAPCILAWTLLLACSGAFFILLCPELIKFIGLYGWAVVSLDVIFFLIAVVNFLRAMLMDPGIIPKADHSEEQLNDDFRSPLYKNVEINGITVRMKWCTTCKFYRPPRASHCSMCNKCIDTFDHHCPWVHNCVGRRNYRQFFFFLLSLSTHAIFVTTICIIFVVTNQDDLSTRPNLCALVLSAVSGIFSLPIVLLTMFHIVLVCRARTTNEQVTGKFRSGFNPFTHGCWKNCTNTLCSSEMPSYIKYNYPQINPFSLEEGYEKTPAVVYVPNDVPSKDGHIKFTKTNAEDDSIGTAQSLGMISSSYGIAKQSQLNTSSDSRCNFYDDQINNEESTPLTSPNTVYEQSVREAMETAVSIQQPSKKSSNVSTSSKSSIQISDFKGPKPLKFTDAVRIHDSLNPNEDTESNNENSDNR</sequence>
<evidence type="ECO:0000256" key="3">
    <source>
        <dbReference type="ARBA" id="ARBA00022989"/>
    </source>
</evidence>
<dbReference type="GO" id="GO:0019706">
    <property type="term" value="F:protein-cysteine S-palmitoyltransferase activity"/>
    <property type="evidence" value="ECO:0007669"/>
    <property type="project" value="UniProtKB-EC"/>
</dbReference>
<comment type="subcellular location">
    <subcellularLocation>
        <location evidence="1">Membrane</location>
        <topology evidence="1">Multi-pass membrane protein</topology>
    </subcellularLocation>
</comment>
<keyword evidence="2 7" id="KW-0812">Transmembrane</keyword>
<dbReference type="PROSITE" id="PS51257">
    <property type="entry name" value="PROKAR_LIPOPROTEIN"/>
    <property type="match status" value="1"/>
</dbReference>
<feature type="domain" description="Palmitoyltransferase DHHC" evidence="9">
    <location>
        <begin position="103"/>
        <end position="223"/>
    </location>
</feature>
<evidence type="ECO:0000256" key="7">
    <source>
        <dbReference type="RuleBase" id="RU079119"/>
    </source>
</evidence>
<evidence type="ECO:0000313" key="10">
    <source>
        <dbReference type="Proteomes" id="UP000038045"/>
    </source>
</evidence>
<evidence type="ECO:0000256" key="6">
    <source>
        <dbReference type="ARBA" id="ARBA00047790"/>
    </source>
</evidence>
<evidence type="ECO:0000256" key="5">
    <source>
        <dbReference type="ARBA" id="ARBA00023463"/>
    </source>
</evidence>
<proteinExistence type="inferred from homology"/>
<comment type="domain">
    <text evidence="7">The DHHC domain is required for palmitoyltransferase activity.</text>
</comment>
<dbReference type="PROSITE" id="PS50216">
    <property type="entry name" value="DHHC"/>
    <property type="match status" value="1"/>
</dbReference>
<comment type="similarity">
    <text evidence="5">Belongs to the DHHC palmitoyltransferase family. ERF2/ZDHHC9 subfamily.</text>
</comment>
<dbReference type="InterPro" id="IPR001594">
    <property type="entry name" value="Palmitoyltrfase_DHHC"/>
</dbReference>
<dbReference type="Pfam" id="PF01529">
    <property type="entry name" value="DHHC"/>
    <property type="match status" value="1"/>
</dbReference>
<feature type="transmembrane region" description="Helical" evidence="7">
    <location>
        <begin position="150"/>
        <end position="173"/>
    </location>
</feature>
<evidence type="ECO:0000256" key="8">
    <source>
        <dbReference type="SAM" id="MobiDB-lite"/>
    </source>
</evidence>
<feature type="transmembrane region" description="Helical" evidence="7">
    <location>
        <begin position="7"/>
        <end position="30"/>
    </location>
</feature>
<dbReference type="GO" id="GO:0016020">
    <property type="term" value="C:membrane"/>
    <property type="evidence" value="ECO:0007669"/>
    <property type="project" value="UniProtKB-SubCell"/>
</dbReference>
<feature type="transmembrane region" description="Helical" evidence="7">
    <location>
        <begin position="185"/>
        <end position="211"/>
    </location>
</feature>
<accession>A0A0N5A2N0</accession>
<protein>
    <recommendedName>
        <fullName evidence="7">Palmitoyltransferase</fullName>
        <ecNumber evidence="7">2.3.1.225</ecNumber>
    </recommendedName>
</protein>
<keyword evidence="3 7" id="KW-1133">Transmembrane helix</keyword>
<keyword evidence="10" id="KW-1185">Reference proteome</keyword>
<evidence type="ECO:0000256" key="4">
    <source>
        <dbReference type="ARBA" id="ARBA00023136"/>
    </source>
</evidence>
<dbReference type="AlphaFoldDB" id="A0A0N5A2N0"/>
<evidence type="ECO:0000256" key="1">
    <source>
        <dbReference type="ARBA" id="ARBA00004141"/>
    </source>
</evidence>
<dbReference type="EC" id="2.3.1.225" evidence="7"/>
<dbReference type="Proteomes" id="UP000038045">
    <property type="component" value="Unplaced"/>
</dbReference>
<dbReference type="PANTHER" id="PTHR12349">
    <property type="entry name" value="ANKYRIN REPEAT AND LEM DOMAIN-CONTAINING PROTEIN 2"/>
    <property type="match status" value="1"/>
</dbReference>
<dbReference type="STRING" id="131310.A0A0N5A2N0"/>
<keyword evidence="4 7" id="KW-0472">Membrane</keyword>
<keyword evidence="7" id="KW-0012">Acyltransferase</keyword>